<dbReference type="EMBL" id="LAZR01003070">
    <property type="protein sequence ID" value="KKN22357.1"/>
    <property type="molecule type" value="Genomic_DNA"/>
</dbReference>
<name>A0A0F9PD11_9ZZZZ</name>
<organism evidence="1">
    <name type="scientific">marine sediment metagenome</name>
    <dbReference type="NCBI Taxonomy" id="412755"/>
    <lineage>
        <taxon>unclassified sequences</taxon>
        <taxon>metagenomes</taxon>
        <taxon>ecological metagenomes</taxon>
    </lineage>
</organism>
<protein>
    <submittedName>
        <fullName evidence="1">Uncharacterized protein</fullName>
    </submittedName>
</protein>
<gene>
    <name evidence="1" type="ORF">LCGC14_0916230</name>
</gene>
<evidence type="ECO:0000313" key="1">
    <source>
        <dbReference type="EMBL" id="KKN22357.1"/>
    </source>
</evidence>
<proteinExistence type="predicted"/>
<sequence>MNNVSRKEIRGARITLYEAAKFKFRDFLSESVVEKLNALRKEKDK</sequence>
<dbReference type="AlphaFoldDB" id="A0A0F9PD11"/>
<reference evidence="1" key="1">
    <citation type="journal article" date="2015" name="Nature">
        <title>Complex archaea that bridge the gap between prokaryotes and eukaryotes.</title>
        <authorList>
            <person name="Spang A."/>
            <person name="Saw J.H."/>
            <person name="Jorgensen S.L."/>
            <person name="Zaremba-Niedzwiedzka K."/>
            <person name="Martijn J."/>
            <person name="Lind A.E."/>
            <person name="van Eijk R."/>
            <person name="Schleper C."/>
            <person name="Guy L."/>
            <person name="Ettema T.J."/>
        </authorList>
    </citation>
    <scope>NUCLEOTIDE SEQUENCE</scope>
</reference>
<accession>A0A0F9PD11</accession>
<comment type="caution">
    <text evidence="1">The sequence shown here is derived from an EMBL/GenBank/DDBJ whole genome shotgun (WGS) entry which is preliminary data.</text>
</comment>